<dbReference type="EMBL" id="CP114067">
    <property type="protein sequence ID" value="WAT23506.1"/>
    <property type="molecule type" value="Genomic_DNA"/>
</dbReference>
<keyword evidence="1" id="KW-0614">Plasmid</keyword>
<accession>A0ABY7I7U1</accession>
<evidence type="ECO:0000313" key="1">
    <source>
        <dbReference type="EMBL" id="WAT23506.1"/>
    </source>
</evidence>
<proteinExistence type="predicted"/>
<keyword evidence="2" id="KW-1185">Reference proteome</keyword>
<gene>
    <name evidence="1" type="ORF">O0R52_22250</name>
</gene>
<dbReference type="RefSeq" id="WP_269108215.1">
    <property type="nucleotide sequence ID" value="NZ_CP114067.1"/>
</dbReference>
<protein>
    <submittedName>
        <fullName evidence="1">Uncharacterized protein</fullName>
    </submittedName>
</protein>
<sequence>MELVGEYLYRDIIGLSDPLPFPDYLKPKYRHNNDFWITQEGERIYPKDMDDRHLLNTVAMLHRKSPFLSHIYDECNADQLILKGIKPIKKHKKRESLPLRLRQYQTLWETSRIYMIMRYEVKLRGLGGDDL</sequence>
<reference evidence="1" key="1">
    <citation type="submission" date="2022-12" db="EMBL/GenBank/DDBJ databases">
        <title>Genomic of Bacillus halotolerans.</title>
        <authorList>
            <person name="Xu G."/>
            <person name="Ding Y."/>
        </authorList>
    </citation>
    <scope>NUCLEOTIDE SEQUENCE</scope>
    <source>
        <strain evidence="1">B13</strain>
        <plasmid evidence="1">unnamed</plasmid>
    </source>
</reference>
<evidence type="ECO:0000313" key="2">
    <source>
        <dbReference type="Proteomes" id="UP001164713"/>
    </source>
</evidence>
<dbReference type="Proteomes" id="UP001164713">
    <property type="component" value="Plasmid unnamed"/>
</dbReference>
<geneLocation type="plasmid" evidence="1 2">
    <name>unnamed</name>
</geneLocation>
<name>A0ABY7I7U1_9BACI</name>
<organism evidence="1 2">
    <name type="scientific">Bacillus halotolerans</name>
    <dbReference type="NCBI Taxonomy" id="260554"/>
    <lineage>
        <taxon>Bacteria</taxon>
        <taxon>Bacillati</taxon>
        <taxon>Bacillota</taxon>
        <taxon>Bacilli</taxon>
        <taxon>Bacillales</taxon>
        <taxon>Bacillaceae</taxon>
        <taxon>Bacillus</taxon>
    </lineage>
</organism>